<dbReference type="NCBIfam" id="TIGR04057">
    <property type="entry name" value="SusC_RagA_signa"/>
    <property type="match status" value="1"/>
</dbReference>
<feature type="chain" id="PRO_5020696037" evidence="10">
    <location>
        <begin position="19"/>
        <end position="1076"/>
    </location>
</feature>
<dbReference type="GO" id="GO:0009279">
    <property type="term" value="C:cell outer membrane"/>
    <property type="evidence" value="ECO:0007669"/>
    <property type="project" value="UniProtKB-SubCell"/>
</dbReference>
<dbReference type="SUPFAM" id="SSF49464">
    <property type="entry name" value="Carboxypeptidase regulatory domain-like"/>
    <property type="match status" value="1"/>
</dbReference>
<feature type="signal peptide" evidence="10">
    <location>
        <begin position="1"/>
        <end position="18"/>
    </location>
</feature>
<dbReference type="Pfam" id="PF00593">
    <property type="entry name" value="TonB_dep_Rec_b-barrel"/>
    <property type="match status" value="1"/>
</dbReference>
<dbReference type="Gene3D" id="2.40.170.20">
    <property type="entry name" value="TonB-dependent receptor, beta-barrel domain"/>
    <property type="match status" value="1"/>
</dbReference>
<evidence type="ECO:0000313" key="14">
    <source>
        <dbReference type="Proteomes" id="UP000298616"/>
    </source>
</evidence>
<evidence type="ECO:0000256" key="6">
    <source>
        <dbReference type="ARBA" id="ARBA00023136"/>
    </source>
</evidence>
<reference evidence="13 14" key="1">
    <citation type="submission" date="2018-04" db="EMBL/GenBank/DDBJ databases">
        <title>Complete genome uncultured novel isolate.</title>
        <authorList>
            <person name="Merlino G."/>
        </authorList>
    </citation>
    <scope>NUCLEOTIDE SEQUENCE [LARGE SCALE GENOMIC DNA]</scope>
    <source>
        <strain evidence="14">R1DC9</strain>
    </source>
</reference>
<dbReference type="Gene3D" id="2.170.130.10">
    <property type="entry name" value="TonB-dependent receptor, plug domain"/>
    <property type="match status" value="1"/>
</dbReference>
<evidence type="ECO:0000256" key="9">
    <source>
        <dbReference type="RuleBase" id="RU003357"/>
    </source>
</evidence>
<dbReference type="SUPFAM" id="SSF56935">
    <property type="entry name" value="Porins"/>
    <property type="match status" value="1"/>
</dbReference>
<keyword evidence="2 8" id="KW-0813">Transport</keyword>
<keyword evidence="4 8" id="KW-0812">Transmembrane</keyword>
<keyword evidence="6 8" id="KW-0472">Membrane</keyword>
<keyword evidence="5 9" id="KW-0798">TonB box</keyword>
<dbReference type="Pfam" id="PF07715">
    <property type="entry name" value="Plug"/>
    <property type="match status" value="1"/>
</dbReference>
<dbReference type="InterPro" id="IPR037066">
    <property type="entry name" value="Plug_dom_sf"/>
</dbReference>
<evidence type="ECO:0000256" key="5">
    <source>
        <dbReference type="ARBA" id="ARBA00023077"/>
    </source>
</evidence>
<sequence>MLKIYLMAFCLVSFIAIGQDKNVSGYVTDQGGNGIPGVNVLIKGTSTGVVTDIEGKYSINVPSSESILVYSSIGYVSQEIPVGSKSTIDVVLREDIQQLSEVVVTAMNISREKASLGYSQQTLDSDAVSKVKETNFINSLSGKAAGVNVRQNNTMGGSTNIIIRGNSSFTNNQPLFVIDGTPINNATENEEGQINGRNGYDYGNPAADINPEDIESMSILKGAAATALYGSRGQNGVILITTKKGQNRQGLGISVSSGFTVGTIDKSTFAEYQKEYGAGYGAYYGSTGYFNDLDVDGDGIDDLVVPTTEDASFGGAFDPSLNVYHWDAFVPESEFYRTSRPWVAGANDPVEFFETQTIWDNTIALFGGNENLSYRVSYTNVNQNGILPNSEMTKNTINFNGSAKLNKKLTTDIFFQYNRNDVIGRYSTGYSDNLMSQYRQWWQTNVDIKAQEEIFHRTGKNYTWNAADPTSDPTRPIYWDNPYWTRFKNFNSDLRDRFIMKVGVNYQILDWLSLNLRFSGDMYNWLREERRAVGSVPAEFTVNRLEVPSGYQKYTIDSEEFNYNALLNANKQITDDLNIAGLLGFNLRRENYDFIWESTSGGLAVPDLYSLSNSLFPNPFPDERLWQREVYGYFGNVNIGWQNTFYLDGNYRIDVTSTLPVENNQYDYWSIGLGYVFSEMFSIDWMDFGKFRASYGTVGNDTRPLRVKQTYERINNFGGAVLTSLPDEKNNDQLKPELTREWEVGLALTLFKQRFNFDLAYYNRTTDNQLMAVKVSQATGYDATFINAGEIENKGIELMIGGDWIKNNDFRFNTTVNFTRNRSEVKSLIGDVQTYVFASYQSGVTSNAQVGQPFGVLKGTGYQYIDGQRVINSDGYPVAVTDQIIGDPNPDWTMGINNTFSYKSLSLGFLIDIQKGGDIYSLDMHYGRGTGLYPETAGLNDKGNPIRSPVADGGGFLYEGVTEAGEPNTTYGEAMAYNGAFYWGNDDYNPNTMTVYDAGFVRLRELSLTYTFPRSLFDNVLEKLSLSFVGRNLWIIDKNLPYADPESGLGAGVSQGFITGAYPTVRTFGFKVDATF</sequence>
<dbReference type="InterPro" id="IPR012910">
    <property type="entry name" value="Plug_dom"/>
</dbReference>
<gene>
    <name evidence="13" type="ORF">DCC35_06775</name>
</gene>
<feature type="domain" description="TonB-dependent receptor-like beta-barrel" evidence="11">
    <location>
        <begin position="459"/>
        <end position="1033"/>
    </location>
</feature>
<dbReference type="PROSITE" id="PS52016">
    <property type="entry name" value="TONB_DEPENDENT_REC_3"/>
    <property type="match status" value="1"/>
</dbReference>
<proteinExistence type="inferred from homology"/>
<keyword evidence="7 8" id="KW-0998">Cell outer membrane</keyword>
<feature type="domain" description="TonB-dependent receptor plug" evidence="12">
    <location>
        <begin position="115"/>
        <end position="237"/>
    </location>
</feature>
<dbReference type="Proteomes" id="UP000298616">
    <property type="component" value="Chromosome"/>
</dbReference>
<evidence type="ECO:0000313" key="13">
    <source>
        <dbReference type="EMBL" id="QCK14464.1"/>
    </source>
</evidence>
<dbReference type="Gene3D" id="2.60.40.1120">
    <property type="entry name" value="Carboxypeptidase-like, regulatory domain"/>
    <property type="match status" value="1"/>
</dbReference>
<evidence type="ECO:0000256" key="4">
    <source>
        <dbReference type="ARBA" id="ARBA00022692"/>
    </source>
</evidence>
<dbReference type="InterPro" id="IPR023996">
    <property type="entry name" value="TonB-dep_OMP_SusC/RagA"/>
</dbReference>
<evidence type="ECO:0000256" key="7">
    <source>
        <dbReference type="ARBA" id="ARBA00023237"/>
    </source>
</evidence>
<dbReference type="InterPro" id="IPR023997">
    <property type="entry name" value="TonB-dep_OMP_SusC/RagA_CS"/>
</dbReference>
<evidence type="ECO:0000256" key="8">
    <source>
        <dbReference type="PROSITE-ProRule" id="PRU01360"/>
    </source>
</evidence>
<dbReference type="KEGG" id="fpf:DCC35_06775"/>
<keyword evidence="14" id="KW-1185">Reference proteome</keyword>
<dbReference type="InterPro" id="IPR000531">
    <property type="entry name" value="Beta-barrel_TonB"/>
</dbReference>
<evidence type="ECO:0000256" key="3">
    <source>
        <dbReference type="ARBA" id="ARBA00022452"/>
    </source>
</evidence>
<evidence type="ECO:0000256" key="1">
    <source>
        <dbReference type="ARBA" id="ARBA00004571"/>
    </source>
</evidence>
<evidence type="ECO:0000256" key="2">
    <source>
        <dbReference type="ARBA" id="ARBA00022448"/>
    </source>
</evidence>
<keyword evidence="3 8" id="KW-1134">Transmembrane beta strand</keyword>
<dbReference type="NCBIfam" id="TIGR04056">
    <property type="entry name" value="OMP_RagA_SusC"/>
    <property type="match status" value="1"/>
</dbReference>
<dbReference type="Pfam" id="PF13715">
    <property type="entry name" value="CarbopepD_reg_2"/>
    <property type="match status" value="1"/>
</dbReference>
<protein>
    <submittedName>
        <fullName evidence="13">SusC/RagA family TonB-linked outer membrane protein</fullName>
    </submittedName>
</protein>
<evidence type="ECO:0000259" key="11">
    <source>
        <dbReference type="Pfam" id="PF00593"/>
    </source>
</evidence>
<dbReference type="RefSeq" id="WP_137090054.1">
    <property type="nucleotide sequence ID" value="NZ_CP028923.1"/>
</dbReference>
<evidence type="ECO:0000259" key="12">
    <source>
        <dbReference type="Pfam" id="PF07715"/>
    </source>
</evidence>
<accession>A0A4D7K0Q8</accession>
<dbReference type="InterPro" id="IPR036942">
    <property type="entry name" value="Beta-barrel_TonB_sf"/>
</dbReference>
<comment type="similarity">
    <text evidence="8 9">Belongs to the TonB-dependent receptor family.</text>
</comment>
<dbReference type="InterPro" id="IPR008969">
    <property type="entry name" value="CarboxyPept-like_regulatory"/>
</dbReference>
<dbReference type="InterPro" id="IPR039426">
    <property type="entry name" value="TonB-dep_rcpt-like"/>
</dbReference>
<dbReference type="EMBL" id="CP028923">
    <property type="protein sequence ID" value="QCK14464.1"/>
    <property type="molecule type" value="Genomic_DNA"/>
</dbReference>
<organism evidence="13 14">
    <name type="scientific">Mangrovivirga cuniculi</name>
    <dbReference type="NCBI Taxonomy" id="2715131"/>
    <lineage>
        <taxon>Bacteria</taxon>
        <taxon>Pseudomonadati</taxon>
        <taxon>Bacteroidota</taxon>
        <taxon>Cytophagia</taxon>
        <taxon>Cytophagales</taxon>
        <taxon>Mangrovivirgaceae</taxon>
        <taxon>Mangrovivirga</taxon>
    </lineage>
</organism>
<name>A0A4D7K0Q8_9BACT</name>
<evidence type="ECO:0000256" key="10">
    <source>
        <dbReference type="SAM" id="SignalP"/>
    </source>
</evidence>
<comment type="subcellular location">
    <subcellularLocation>
        <location evidence="1 8">Cell outer membrane</location>
        <topology evidence="1 8">Multi-pass membrane protein</topology>
    </subcellularLocation>
</comment>
<dbReference type="AlphaFoldDB" id="A0A4D7K0Q8"/>
<dbReference type="OrthoDB" id="9768177at2"/>
<keyword evidence="10" id="KW-0732">Signal</keyword>